<proteinExistence type="predicted"/>
<dbReference type="Gene3D" id="1.20.910.10">
    <property type="entry name" value="Heme oxygenase-like"/>
    <property type="match status" value="1"/>
</dbReference>
<dbReference type="Pfam" id="PF14518">
    <property type="entry name" value="Haem_oxygenas_2"/>
    <property type="match status" value="1"/>
</dbReference>
<sequence length="246" mass="27215">GIVPPPMPSAWGAGIAGHAGIVPEPTEKHDYLQRMQPTMTTLREMDTAIRTRHLLKHPFYTAWSRGELSLDTLRQYAGQYYHFESNFPRYVGGAYARLQRAEDRRILLENLQDEEGSSPTHPELWIDFARGIGARWSARRPPAPARATRNLCSTYEALTIGAGQAAPALGALYAYEAQFAEVAAEKSRGLRAFYGVRAKSAHEFFRVHTVADVEHSAAERAVLARELRASPSSGPATGRAVDRTRG</sequence>
<accession>T1APJ1</accession>
<feature type="non-terminal residue" evidence="2">
    <location>
        <position position="1"/>
    </location>
</feature>
<dbReference type="GO" id="GO:0016491">
    <property type="term" value="F:oxidoreductase activity"/>
    <property type="evidence" value="ECO:0007669"/>
    <property type="project" value="UniProtKB-KW"/>
</dbReference>
<dbReference type="PANTHER" id="PTHR40279">
    <property type="entry name" value="PQQC-LIKE PROTEIN"/>
    <property type="match status" value="1"/>
</dbReference>
<dbReference type="PANTHER" id="PTHR40279:SF3">
    <property type="entry name" value="4-AMINOBENZOATE SYNTHASE"/>
    <property type="match status" value="1"/>
</dbReference>
<gene>
    <name evidence="2" type="ORF">B1A_15270</name>
</gene>
<protein>
    <submittedName>
        <fullName evidence="2">TENA/THI-4 protein</fullName>
    </submittedName>
</protein>
<name>T1APJ1_9ZZZZ</name>
<dbReference type="AlphaFoldDB" id="T1APJ1"/>
<dbReference type="EMBL" id="AUZX01011204">
    <property type="protein sequence ID" value="EQD44005.1"/>
    <property type="molecule type" value="Genomic_DNA"/>
</dbReference>
<feature type="non-terminal residue" evidence="2">
    <location>
        <position position="246"/>
    </location>
</feature>
<dbReference type="InterPro" id="IPR039068">
    <property type="entry name" value="PqqC-like"/>
</dbReference>
<organism evidence="2">
    <name type="scientific">mine drainage metagenome</name>
    <dbReference type="NCBI Taxonomy" id="410659"/>
    <lineage>
        <taxon>unclassified sequences</taxon>
        <taxon>metagenomes</taxon>
        <taxon>ecological metagenomes</taxon>
    </lineage>
</organism>
<dbReference type="InterPro" id="IPR016084">
    <property type="entry name" value="Haem_Oase-like_multi-hlx"/>
</dbReference>
<reference evidence="2" key="1">
    <citation type="submission" date="2013-08" db="EMBL/GenBank/DDBJ databases">
        <authorList>
            <person name="Mendez C."/>
            <person name="Richter M."/>
            <person name="Ferrer M."/>
            <person name="Sanchez J."/>
        </authorList>
    </citation>
    <scope>NUCLEOTIDE SEQUENCE</scope>
</reference>
<keyword evidence="1" id="KW-0560">Oxidoreductase</keyword>
<evidence type="ECO:0000256" key="1">
    <source>
        <dbReference type="ARBA" id="ARBA00023002"/>
    </source>
</evidence>
<comment type="caution">
    <text evidence="2">The sequence shown here is derived from an EMBL/GenBank/DDBJ whole genome shotgun (WGS) entry which is preliminary data.</text>
</comment>
<dbReference type="SMART" id="SM01236">
    <property type="entry name" value="Haem_oxygenase_2"/>
    <property type="match status" value="1"/>
</dbReference>
<dbReference type="SUPFAM" id="SSF48613">
    <property type="entry name" value="Heme oxygenase-like"/>
    <property type="match status" value="1"/>
</dbReference>
<reference evidence="2" key="2">
    <citation type="journal article" date="2014" name="ISME J.">
        <title>Microbial stratification in low pH oxic and suboxic macroscopic growths along an acid mine drainage.</title>
        <authorList>
            <person name="Mendez-Garcia C."/>
            <person name="Mesa V."/>
            <person name="Sprenger R.R."/>
            <person name="Richter M."/>
            <person name="Diez M.S."/>
            <person name="Solano J."/>
            <person name="Bargiela R."/>
            <person name="Golyshina O.V."/>
            <person name="Manteca A."/>
            <person name="Ramos J.L."/>
            <person name="Gallego J.R."/>
            <person name="Llorente I."/>
            <person name="Martins Dos Santos V.A."/>
            <person name="Jensen O.N."/>
            <person name="Pelaez A.I."/>
            <person name="Sanchez J."/>
            <person name="Ferrer M."/>
        </authorList>
    </citation>
    <scope>NUCLEOTIDE SEQUENCE</scope>
</reference>
<evidence type="ECO:0000313" key="2">
    <source>
        <dbReference type="EMBL" id="EQD44005.1"/>
    </source>
</evidence>